<feature type="transmembrane region" description="Helical" evidence="1">
    <location>
        <begin position="191"/>
        <end position="218"/>
    </location>
</feature>
<feature type="transmembrane region" description="Helical" evidence="1">
    <location>
        <begin position="275"/>
        <end position="293"/>
    </location>
</feature>
<protein>
    <recommendedName>
        <fullName evidence="4">EpsG family protein</fullName>
    </recommendedName>
</protein>
<dbReference type="EMBL" id="VUAV01000052">
    <property type="protein sequence ID" value="KAA8812060.1"/>
    <property type="molecule type" value="Genomic_DNA"/>
</dbReference>
<feature type="transmembrane region" description="Helical" evidence="1">
    <location>
        <begin position="167"/>
        <end position="184"/>
    </location>
</feature>
<proteinExistence type="predicted"/>
<feature type="transmembrane region" description="Helical" evidence="1">
    <location>
        <begin position="113"/>
        <end position="131"/>
    </location>
</feature>
<accession>A0A5M9YZZ5</accession>
<reference evidence="2 3" key="1">
    <citation type="submission" date="2019-09" db="EMBL/GenBank/DDBJ databases">
        <title>Comparative analysis of L. crispatus genomes revealed niche specific adaptation to different host and body sites.</title>
        <authorList>
            <person name="Pan M."/>
            <person name="Hidalgo-Cantabrana C."/>
            <person name="Barrangou R."/>
        </authorList>
    </citation>
    <scope>NUCLEOTIDE SEQUENCE [LARGE SCALE GENOMIC DNA]</scope>
    <source>
        <strain evidence="2 3">NCK2488</strain>
    </source>
</reference>
<keyword evidence="1" id="KW-0472">Membrane</keyword>
<feature type="transmembrane region" description="Helical" evidence="1">
    <location>
        <begin position="34"/>
        <end position="57"/>
    </location>
</feature>
<feature type="transmembrane region" description="Helical" evidence="1">
    <location>
        <begin position="305"/>
        <end position="324"/>
    </location>
</feature>
<dbReference type="Proteomes" id="UP000324504">
    <property type="component" value="Unassembled WGS sequence"/>
</dbReference>
<feature type="transmembrane region" description="Helical" evidence="1">
    <location>
        <begin position="360"/>
        <end position="378"/>
    </location>
</feature>
<gene>
    <name evidence="2" type="ORF">F1C09_08010</name>
</gene>
<feature type="transmembrane region" description="Helical" evidence="1">
    <location>
        <begin position="143"/>
        <end position="161"/>
    </location>
</feature>
<dbReference type="AlphaFoldDB" id="A0A5M9YZZ5"/>
<evidence type="ECO:0000256" key="1">
    <source>
        <dbReference type="SAM" id="Phobius"/>
    </source>
</evidence>
<sequence>MIFNNFGSSYISILIVTFLISSLWIHLKYVSPCFLYFLDILIAIPAYFINTAIPSVWDSVRFATMLNLFRGANNIYGISGGLNWALNSSGYYPGQPVVVVYVWLYSFFRNNNVFFYCNILLFLFLMSLLIIQVQKIYKFSNKISLIVKFIILMSFNIFFEIEGVRNFLSYIILATFVFIDFNSYKFRTKILCILAYCLAIGLHPAALPFVLFRIIFILKSKLIRMVLAVCAATYTVLLPQILQLFSSFTYFINDDSKTYLFGQTTYNAYSDFPEILFSTLLLVSLILELLIFCKCNFKKLISKNYLQYYMIAILFTIGSCLSVQVYLRSIFLLLFLSIPIKMFLFSEYKNNILNYSIIYFYKYSSVIFSLIMLFYWNWQTYRHVVMC</sequence>
<comment type="caution">
    <text evidence="2">The sequence shown here is derived from an EMBL/GenBank/DDBJ whole genome shotgun (WGS) entry which is preliminary data.</text>
</comment>
<keyword evidence="1" id="KW-1133">Transmembrane helix</keyword>
<organism evidence="2 3">
    <name type="scientific">Lactobacillus crispatus</name>
    <dbReference type="NCBI Taxonomy" id="47770"/>
    <lineage>
        <taxon>Bacteria</taxon>
        <taxon>Bacillati</taxon>
        <taxon>Bacillota</taxon>
        <taxon>Bacilli</taxon>
        <taxon>Lactobacillales</taxon>
        <taxon>Lactobacillaceae</taxon>
        <taxon>Lactobacillus</taxon>
    </lineage>
</organism>
<evidence type="ECO:0008006" key="4">
    <source>
        <dbReference type="Google" id="ProtNLM"/>
    </source>
</evidence>
<feature type="transmembrane region" description="Helical" evidence="1">
    <location>
        <begin position="6"/>
        <end position="27"/>
    </location>
</feature>
<name>A0A5M9YZZ5_9LACO</name>
<evidence type="ECO:0000313" key="2">
    <source>
        <dbReference type="EMBL" id="KAA8812060.1"/>
    </source>
</evidence>
<keyword evidence="1" id="KW-0812">Transmembrane</keyword>
<dbReference type="RefSeq" id="WP_057726385.1">
    <property type="nucleotide sequence ID" value="NZ_CP072197.1"/>
</dbReference>
<evidence type="ECO:0000313" key="3">
    <source>
        <dbReference type="Proteomes" id="UP000324504"/>
    </source>
</evidence>